<dbReference type="Proteomes" id="UP000186102">
    <property type="component" value="Unassembled WGS sequence"/>
</dbReference>
<comment type="caution">
    <text evidence="1">The sequence shown here is derived from an EMBL/GenBank/DDBJ whole genome shotgun (WGS) entry which is preliminary data.</text>
</comment>
<proteinExistence type="predicted"/>
<evidence type="ECO:0000313" key="2">
    <source>
        <dbReference type="Proteomes" id="UP000186102"/>
    </source>
</evidence>
<keyword evidence="2" id="KW-1185">Reference proteome</keyword>
<sequence>MPSSKGPPASATRPGLVSLTDRGAHLIKDAVEIKAGFEAMVFHPFVL</sequence>
<accession>A0A1Q8QL74</accession>
<dbReference type="AlphaFoldDB" id="A0A1Q8QL74"/>
<dbReference type="EMBL" id="MLBF01000047">
    <property type="protein sequence ID" value="OLN28091.1"/>
    <property type="molecule type" value="Genomic_DNA"/>
</dbReference>
<organism evidence="1 2">
    <name type="scientific">Desulfosporosinus metallidurans</name>
    <dbReference type="NCBI Taxonomy" id="1888891"/>
    <lineage>
        <taxon>Bacteria</taxon>
        <taxon>Bacillati</taxon>
        <taxon>Bacillota</taxon>
        <taxon>Clostridia</taxon>
        <taxon>Eubacteriales</taxon>
        <taxon>Desulfitobacteriaceae</taxon>
        <taxon>Desulfosporosinus</taxon>
    </lineage>
</organism>
<gene>
    <name evidence="1" type="ORF">DSOL_4235</name>
</gene>
<name>A0A1Q8QL74_9FIRM</name>
<protein>
    <submittedName>
        <fullName evidence="1">Uncharacterized protein</fullName>
    </submittedName>
</protein>
<evidence type="ECO:0000313" key="1">
    <source>
        <dbReference type="EMBL" id="OLN28091.1"/>
    </source>
</evidence>
<reference evidence="1 2" key="1">
    <citation type="submission" date="2016-09" db="EMBL/GenBank/DDBJ databases">
        <title>Complete genome of Desulfosporosinus sp. OL.</title>
        <authorList>
            <person name="Mardanov A."/>
            <person name="Beletsky A."/>
            <person name="Panova A."/>
            <person name="Karnachuk O."/>
            <person name="Ravin N."/>
        </authorList>
    </citation>
    <scope>NUCLEOTIDE SEQUENCE [LARGE SCALE GENOMIC DNA]</scope>
    <source>
        <strain evidence="1 2">OL</strain>
    </source>
</reference>